<evidence type="ECO:0000313" key="1">
    <source>
        <dbReference type="EMBL" id="PHQ27859.1"/>
    </source>
</evidence>
<name>A0A2G1VN00_9FLAO</name>
<dbReference type="AlphaFoldDB" id="A0A2G1VN00"/>
<dbReference type="EMBL" id="NQXA01000026">
    <property type="protein sequence ID" value="PHQ27859.1"/>
    <property type="molecule type" value="Genomic_DNA"/>
</dbReference>
<evidence type="ECO:0000313" key="2">
    <source>
        <dbReference type="Proteomes" id="UP000229433"/>
    </source>
</evidence>
<sequence>MDFKTFLENTAIAKGWRFIHARRDYQNLTDVLEFFNQELESFEDNETGIFLDPVTTQREADGIRYTGSFMVLTHADLDMPYAEKYDKFIVPAKEFVNQELWNKMKCDFDVTTWTTIEVINIHDFNGDGVSVQFNLKGY</sequence>
<reference evidence="1 2" key="1">
    <citation type="submission" date="2017-08" db="EMBL/GenBank/DDBJ databases">
        <title>The whole genome shortgun sequences of strain Leeuwenhoekiella nanhaiensis G18 from the South China Sea.</title>
        <authorList>
            <person name="Liu Q."/>
        </authorList>
    </citation>
    <scope>NUCLEOTIDE SEQUENCE [LARGE SCALE GENOMIC DNA]</scope>
    <source>
        <strain evidence="1 2">G18</strain>
    </source>
</reference>
<organism evidence="1 2">
    <name type="scientific">Leeuwenhoekiella nanhaiensis</name>
    <dbReference type="NCBI Taxonomy" id="1655491"/>
    <lineage>
        <taxon>Bacteria</taxon>
        <taxon>Pseudomonadati</taxon>
        <taxon>Bacteroidota</taxon>
        <taxon>Flavobacteriia</taxon>
        <taxon>Flavobacteriales</taxon>
        <taxon>Flavobacteriaceae</taxon>
        <taxon>Leeuwenhoekiella</taxon>
    </lineage>
</organism>
<protein>
    <submittedName>
        <fullName evidence="1">Uncharacterized protein</fullName>
    </submittedName>
</protein>
<gene>
    <name evidence="1" type="ORF">CJ305_17800</name>
</gene>
<dbReference type="OrthoDB" id="1361930at2"/>
<keyword evidence="2" id="KW-1185">Reference proteome</keyword>
<dbReference type="Proteomes" id="UP000229433">
    <property type="component" value="Unassembled WGS sequence"/>
</dbReference>
<dbReference type="RefSeq" id="WP_099647656.1">
    <property type="nucleotide sequence ID" value="NZ_KZ319306.1"/>
</dbReference>
<accession>A0A2G1VN00</accession>
<comment type="caution">
    <text evidence="1">The sequence shown here is derived from an EMBL/GenBank/DDBJ whole genome shotgun (WGS) entry which is preliminary data.</text>
</comment>
<proteinExistence type="predicted"/>